<dbReference type="InParanoid" id="A0A409XS74"/>
<dbReference type="EMBL" id="NHYD01000644">
    <property type="protein sequence ID" value="PPQ93663.1"/>
    <property type="molecule type" value="Genomic_DNA"/>
</dbReference>
<reference evidence="3 4" key="1">
    <citation type="journal article" date="2018" name="Evol. Lett.">
        <title>Horizontal gene cluster transfer increased hallucinogenic mushroom diversity.</title>
        <authorList>
            <person name="Reynolds H.T."/>
            <person name="Vijayakumar V."/>
            <person name="Gluck-Thaler E."/>
            <person name="Korotkin H.B."/>
            <person name="Matheny P.B."/>
            <person name="Slot J.C."/>
        </authorList>
    </citation>
    <scope>NUCLEOTIDE SEQUENCE [LARGE SCALE GENOMIC DNA]</scope>
    <source>
        <strain evidence="3 4">2631</strain>
    </source>
</reference>
<dbReference type="GO" id="GO:0005739">
    <property type="term" value="C:mitochondrion"/>
    <property type="evidence" value="ECO:0007669"/>
    <property type="project" value="TreeGrafter"/>
</dbReference>
<dbReference type="GO" id="GO:0016226">
    <property type="term" value="P:iron-sulfur cluster assembly"/>
    <property type="evidence" value="ECO:0007669"/>
    <property type="project" value="InterPro"/>
</dbReference>
<dbReference type="OrthoDB" id="1938621at2759"/>
<evidence type="ECO:0000259" key="2">
    <source>
        <dbReference type="Pfam" id="PF01521"/>
    </source>
</evidence>
<comment type="similarity">
    <text evidence="1">Belongs to the HesB/IscA family.</text>
</comment>
<dbReference type="NCBIfam" id="TIGR00049">
    <property type="entry name" value="iron-sulfur cluster assembly accessory protein"/>
    <property type="match status" value="1"/>
</dbReference>
<evidence type="ECO:0000313" key="4">
    <source>
        <dbReference type="Proteomes" id="UP000283269"/>
    </source>
</evidence>
<organism evidence="3 4">
    <name type="scientific">Psilocybe cyanescens</name>
    <dbReference type="NCBI Taxonomy" id="93625"/>
    <lineage>
        <taxon>Eukaryota</taxon>
        <taxon>Fungi</taxon>
        <taxon>Dikarya</taxon>
        <taxon>Basidiomycota</taxon>
        <taxon>Agaricomycotina</taxon>
        <taxon>Agaricomycetes</taxon>
        <taxon>Agaricomycetidae</taxon>
        <taxon>Agaricales</taxon>
        <taxon>Agaricineae</taxon>
        <taxon>Strophariaceae</taxon>
        <taxon>Psilocybe</taxon>
    </lineage>
</organism>
<evidence type="ECO:0000256" key="1">
    <source>
        <dbReference type="ARBA" id="ARBA00006718"/>
    </source>
</evidence>
<dbReference type="SUPFAM" id="SSF89360">
    <property type="entry name" value="HesB-like domain"/>
    <property type="match status" value="1"/>
</dbReference>
<evidence type="ECO:0000313" key="3">
    <source>
        <dbReference type="EMBL" id="PPQ93663.1"/>
    </source>
</evidence>
<protein>
    <recommendedName>
        <fullName evidence="2">Core domain-containing protein</fullName>
    </recommendedName>
</protein>
<name>A0A409XS74_PSICY</name>
<dbReference type="GO" id="GO:0051537">
    <property type="term" value="F:2 iron, 2 sulfur cluster binding"/>
    <property type="evidence" value="ECO:0007669"/>
    <property type="project" value="TreeGrafter"/>
</dbReference>
<comment type="caution">
    <text evidence="3">The sequence shown here is derived from an EMBL/GenBank/DDBJ whole genome shotgun (WGS) entry which is preliminary data.</text>
</comment>
<dbReference type="FunCoup" id="A0A409XS74">
    <property type="interactions" value="258"/>
</dbReference>
<dbReference type="Proteomes" id="UP000283269">
    <property type="component" value="Unassembled WGS sequence"/>
</dbReference>
<dbReference type="InterPro" id="IPR035903">
    <property type="entry name" value="HesB-like_dom_sf"/>
</dbReference>
<dbReference type="InterPro" id="IPR000361">
    <property type="entry name" value="ATAP_core_dom"/>
</dbReference>
<dbReference type="PANTHER" id="PTHR43011">
    <property type="entry name" value="IRON-SULFUR CLUSTER ASSEMBLY 2 HOMOLOG, MITOCHONDRIAL"/>
    <property type="match status" value="1"/>
</dbReference>
<dbReference type="STRING" id="93625.A0A409XS74"/>
<dbReference type="FunFam" id="2.60.300.12:FF:000010">
    <property type="entry name" value="Unplaced genomic scaffold supercont1.5, whole genome shotgun sequence"/>
    <property type="match status" value="1"/>
</dbReference>
<feature type="domain" description="Core" evidence="2">
    <location>
        <begin position="83"/>
        <end position="188"/>
    </location>
</feature>
<dbReference type="InterPro" id="IPR016092">
    <property type="entry name" value="ATAP"/>
</dbReference>
<dbReference type="Pfam" id="PF01521">
    <property type="entry name" value="Fe-S_biosyn"/>
    <property type="match status" value="1"/>
</dbReference>
<sequence>MYKAFGHAYRLSTTWVYASTRHSIAVQSRALHFQRNISTTIPRFAALATLLPTQPTIVLYSPSPEYIEKEELDVDLLPPEQVKLEITDRAAEQLMKIAEREQNQEAALRIAVESGGCHGYQYKMDLAKSRSPDDYQFSHPSIKPSNILVDAVSLSLLNGSTIDFATELIGSSFRVAHNPQAKGSGCGCGVSWELKE</sequence>
<dbReference type="GO" id="GO:0051539">
    <property type="term" value="F:4 iron, 4 sulfur cluster binding"/>
    <property type="evidence" value="ECO:0007669"/>
    <property type="project" value="TreeGrafter"/>
</dbReference>
<proteinExistence type="inferred from homology"/>
<gene>
    <name evidence="3" type="ORF">CVT25_012722</name>
</gene>
<keyword evidence="4" id="KW-1185">Reference proteome</keyword>
<dbReference type="AlphaFoldDB" id="A0A409XS74"/>
<dbReference type="Gene3D" id="2.60.300.12">
    <property type="entry name" value="HesB-like domain"/>
    <property type="match status" value="1"/>
</dbReference>
<accession>A0A409XS74</accession>
<dbReference type="PANTHER" id="PTHR43011:SF1">
    <property type="entry name" value="IRON-SULFUR CLUSTER ASSEMBLY 2 HOMOLOG, MITOCHONDRIAL"/>
    <property type="match status" value="1"/>
</dbReference>
<dbReference type="GO" id="GO:0005506">
    <property type="term" value="F:iron ion binding"/>
    <property type="evidence" value="ECO:0007669"/>
    <property type="project" value="TreeGrafter"/>
</dbReference>